<keyword evidence="3" id="KW-0479">Metal-binding</keyword>
<dbReference type="PANTHER" id="PTHR12318:SF0">
    <property type="entry name" value="ACYL-COENZYME A DIPHOSPHATASE NUDT19"/>
    <property type="match status" value="1"/>
</dbReference>
<dbReference type="InterPro" id="IPR015797">
    <property type="entry name" value="NUDIX_hydrolase-like_dom_sf"/>
</dbReference>
<evidence type="ECO:0000256" key="4">
    <source>
        <dbReference type="ARBA" id="ARBA00022801"/>
    </source>
</evidence>
<dbReference type="AlphaFoldDB" id="A0A917GST9"/>
<evidence type="ECO:0008006" key="9">
    <source>
        <dbReference type="Google" id="ProtNLM"/>
    </source>
</evidence>
<proteinExistence type="predicted"/>
<keyword evidence="4" id="KW-0378">Hydrolase</keyword>
<dbReference type="InterPro" id="IPR039121">
    <property type="entry name" value="NUDT19"/>
</dbReference>
<dbReference type="GO" id="GO:0046872">
    <property type="term" value="F:metal ion binding"/>
    <property type="evidence" value="ECO:0007669"/>
    <property type="project" value="UniProtKB-KW"/>
</dbReference>
<keyword evidence="8" id="KW-1185">Reference proteome</keyword>
<protein>
    <recommendedName>
        <fullName evidence="9">NUDIX hydrolase</fullName>
    </recommendedName>
</protein>
<dbReference type="RefSeq" id="WP_229741688.1">
    <property type="nucleotide sequence ID" value="NZ_BMEQ01000007.1"/>
</dbReference>
<evidence type="ECO:0000313" key="7">
    <source>
        <dbReference type="EMBL" id="GGG55552.1"/>
    </source>
</evidence>
<name>A0A917GST9_9MICC</name>
<dbReference type="GO" id="GO:0016818">
    <property type="term" value="F:hydrolase activity, acting on acid anhydrides, in phosphorus-containing anhydrides"/>
    <property type="evidence" value="ECO:0007669"/>
    <property type="project" value="InterPro"/>
</dbReference>
<comment type="caution">
    <text evidence="7">The sequence shown here is derived from an EMBL/GenBank/DDBJ whole genome shotgun (WGS) entry which is preliminary data.</text>
</comment>
<evidence type="ECO:0000256" key="5">
    <source>
        <dbReference type="ARBA" id="ARBA00022842"/>
    </source>
</evidence>
<reference evidence="7" key="2">
    <citation type="submission" date="2020-09" db="EMBL/GenBank/DDBJ databases">
        <authorList>
            <person name="Sun Q."/>
            <person name="Zhou Y."/>
        </authorList>
    </citation>
    <scope>NUCLEOTIDE SEQUENCE</scope>
    <source>
        <strain evidence="7">CGMCC 1.12187</strain>
    </source>
</reference>
<keyword evidence="6" id="KW-0464">Manganese</keyword>
<reference evidence="7" key="1">
    <citation type="journal article" date="2014" name="Int. J. Syst. Evol. Microbiol.">
        <title>Complete genome sequence of Corynebacterium casei LMG S-19264T (=DSM 44701T), isolated from a smear-ripened cheese.</title>
        <authorList>
            <consortium name="US DOE Joint Genome Institute (JGI-PGF)"/>
            <person name="Walter F."/>
            <person name="Albersmeier A."/>
            <person name="Kalinowski J."/>
            <person name="Ruckert C."/>
        </authorList>
    </citation>
    <scope>NUCLEOTIDE SEQUENCE</scope>
    <source>
        <strain evidence="7">CGMCC 1.12187</strain>
    </source>
</reference>
<evidence type="ECO:0000256" key="3">
    <source>
        <dbReference type="ARBA" id="ARBA00022723"/>
    </source>
</evidence>
<evidence type="ECO:0000256" key="2">
    <source>
        <dbReference type="ARBA" id="ARBA00001946"/>
    </source>
</evidence>
<dbReference type="EMBL" id="BMEQ01000007">
    <property type="protein sequence ID" value="GGG55552.1"/>
    <property type="molecule type" value="Genomic_DNA"/>
</dbReference>
<evidence type="ECO:0000256" key="1">
    <source>
        <dbReference type="ARBA" id="ARBA00001936"/>
    </source>
</evidence>
<keyword evidence="5" id="KW-0460">Magnesium</keyword>
<dbReference type="SUPFAM" id="SSF55811">
    <property type="entry name" value="Nudix"/>
    <property type="match status" value="1"/>
</dbReference>
<dbReference type="Proteomes" id="UP000638848">
    <property type="component" value="Unassembled WGS sequence"/>
</dbReference>
<dbReference type="PANTHER" id="PTHR12318">
    <property type="entry name" value="TESTOSTERONE-REGULATED PROTEIN RP2"/>
    <property type="match status" value="1"/>
</dbReference>
<comment type="cofactor">
    <cofactor evidence="1">
        <name>Mn(2+)</name>
        <dbReference type="ChEBI" id="CHEBI:29035"/>
    </cofactor>
</comment>
<gene>
    <name evidence="7" type="ORF">GCM10011374_18120</name>
</gene>
<sequence length="307" mass="33651">MQSSAEHHSRAPLTGRLPVVRWFDIPERHREAARTWLERGAGMPGSTPTPASAVVFVRDGERGVETFLTYRPGNSPLGVVGFPGGPVEAHDDEPMDWAGPAPAEWARRLGTDDVGRARRAVVAAARQAFEEVGVLLAGVDPMSTVESVEGAEWMRSREALALGDVSLAEVLRRRRLVLRSDLLRPLAHWVTSDFVHRRFDIHYFTAVVPDGQVESLLESKGVWGRWVDASQAIADPEGTWLGDLVGQEDTVGRTLADLSSPGVQCVLESVAECSSAIAFLARKRSVVTRNPVLEVRDGRPVLRLDWT</sequence>
<dbReference type="Gene3D" id="3.90.79.10">
    <property type="entry name" value="Nucleoside Triphosphate Pyrophosphohydrolase"/>
    <property type="match status" value="1"/>
</dbReference>
<comment type="cofactor">
    <cofactor evidence="2">
        <name>Mg(2+)</name>
        <dbReference type="ChEBI" id="CHEBI:18420"/>
    </cofactor>
</comment>
<accession>A0A917GST9</accession>
<evidence type="ECO:0000256" key="6">
    <source>
        <dbReference type="ARBA" id="ARBA00023211"/>
    </source>
</evidence>
<evidence type="ECO:0000313" key="8">
    <source>
        <dbReference type="Proteomes" id="UP000638848"/>
    </source>
</evidence>
<organism evidence="7 8">
    <name type="scientific">Kocuria dechangensis</name>
    <dbReference type="NCBI Taxonomy" id="1176249"/>
    <lineage>
        <taxon>Bacteria</taxon>
        <taxon>Bacillati</taxon>
        <taxon>Actinomycetota</taxon>
        <taxon>Actinomycetes</taxon>
        <taxon>Micrococcales</taxon>
        <taxon>Micrococcaceae</taxon>
        <taxon>Kocuria</taxon>
    </lineage>
</organism>